<dbReference type="AlphaFoldDB" id="A0A0N0GNU8"/>
<evidence type="ECO:0000259" key="2">
    <source>
        <dbReference type="Pfam" id="PF00345"/>
    </source>
</evidence>
<reference evidence="3 4" key="1">
    <citation type="submission" date="2015-07" db="EMBL/GenBank/DDBJ databases">
        <title>Draft genome sequence of the Amantichitinum ursilacus IGB-41, a new chitin-degrading bacterium.</title>
        <authorList>
            <person name="Kirstahler P."/>
            <person name="Guenther M."/>
            <person name="Grumaz C."/>
            <person name="Rupp S."/>
            <person name="Zibek S."/>
            <person name="Sohn K."/>
        </authorList>
    </citation>
    <scope>NUCLEOTIDE SEQUENCE [LARGE SCALE GENOMIC DNA]</scope>
    <source>
        <strain evidence="3 4">IGB-41</strain>
    </source>
</reference>
<protein>
    <submittedName>
        <fullName evidence="3">Putative fimbrial chaperone protein</fullName>
    </submittedName>
</protein>
<dbReference type="Pfam" id="PF00345">
    <property type="entry name" value="PapD_N"/>
    <property type="match status" value="1"/>
</dbReference>
<sequence>MRRYSAPLHRCVLAVVAFALSHAGFAANYLQISPILLEMQQGQTAAGLRLRNPGDEAVNGQVRVYRWSQVDGEDQLVPATDVVASPPIIQVDPQGEQLVRLVRTNGASVTEEQSYRLLVDELPGGRIDQQNNVRLRLRYSIPVFVLPPGTPQPDLKWTVAPKGKLLTLRSLNRGKLHARISSATLVTAQGKKVTIAEGLLGYTLAGQQRNWDIPAVAAADLAGAHVTATINGMPSDLPIEVASAEEH</sequence>
<dbReference type="InterPro" id="IPR016147">
    <property type="entry name" value="Pili_assmbl_chaperone_N"/>
</dbReference>
<dbReference type="OrthoDB" id="511700at2"/>
<comment type="caution">
    <text evidence="3">The sequence shown here is derived from an EMBL/GenBank/DDBJ whole genome shotgun (WGS) entry which is preliminary data.</text>
</comment>
<dbReference type="RefSeq" id="WP_152969148.1">
    <property type="nucleotide sequence ID" value="NZ_LAQT01000008.1"/>
</dbReference>
<dbReference type="GO" id="GO:0071555">
    <property type="term" value="P:cell wall organization"/>
    <property type="evidence" value="ECO:0007669"/>
    <property type="project" value="InterPro"/>
</dbReference>
<dbReference type="InterPro" id="IPR008962">
    <property type="entry name" value="PapD-like_sf"/>
</dbReference>
<organism evidence="3 4">
    <name type="scientific">Amantichitinum ursilacus</name>
    <dbReference type="NCBI Taxonomy" id="857265"/>
    <lineage>
        <taxon>Bacteria</taxon>
        <taxon>Pseudomonadati</taxon>
        <taxon>Pseudomonadota</taxon>
        <taxon>Betaproteobacteria</taxon>
        <taxon>Neisseriales</taxon>
        <taxon>Chitinibacteraceae</taxon>
        <taxon>Amantichitinum</taxon>
    </lineage>
</organism>
<dbReference type="InterPro" id="IPR013783">
    <property type="entry name" value="Ig-like_fold"/>
</dbReference>
<accession>A0A0N0GNU8</accession>
<dbReference type="EMBL" id="LAQT01000008">
    <property type="protein sequence ID" value="KPC52913.1"/>
    <property type="molecule type" value="Genomic_DNA"/>
</dbReference>
<dbReference type="GO" id="GO:0030288">
    <property type="term" value="C:outer membrane-bounded periplasmic space"/>
    <property type="evidence" value="ECO:0007669"/>
    <property type="project" value="InterPro"/>
</dbReference>
<gene>
    <name evidence="3" type="ORF">WG78_10500</name>
</gene>
<evidence type="ECO:0000313" key="3">
    <source>
        <dbReference type="EMBL" id="KPC52913.1"/>
    </source>
</evidence>
<dbReference type="STRING" id="857265.WG78_10500"/>
<dbReference type="Proteomes" id="UP000037939">
    <property type="component" value="Unassembled WGS sequence"/>
</dbReference>
<keyword evidence="4" id="KW-1185">Reference proteome</keyword>
<feature type="domain" description="Pili assembly chaperone N-terminal" evidence="2">
    <location>
        <begin position="30"/>
        <end position="149"/>
    </location>
</feature>
<evidence type="ECO:0000313" key="4">
    <source>
        <dbReference type="Proteomes" id="UP000037939"/>
    </source>
</evidence>
<dbReference type="Gene3D" id="2.60.40.10">
    <property type="entry name" value="Immunoglobulins"/>
    <property type="match status" value="1"/>
</dbReference>
<proteinExistence type="predicted"/>
<keyword evidence="1" id="KW-0732">Signal</keyword>
<dbReference type="InterPro" id="IPR050643">
    <property type="entry name" value="Periplasmic_pilus_chap"/>
</dbReference>
<name>A0A0N0GNU8_9NEIS</name>
<dbReference type="PANTHER" id="PTHR30251">
    <property type="entry name" value="PILUS ASSEMBLY CHAPERONE"/>
    <property type="match status" value="1"/>
</dbReference>
<dbReference type="PANTHER" id="PTHR30251:SF4">
    <property type="entry name" value="SLR1668 PROTEIN"/>
    <property type="match status" value="1"/>
</dbReference>
<feature type="signal peptide" evidence="1">
    <location>
        <begin position="1"/>
        <end position="26"/>
    </location>
</feature>
<feature type="chain" id="PRO_5005849715" evidence="1">
    <location>
        <begin position="27"/>
        <end position="247"/>
    </location>
</feature>
<dbReference type="SUPFAM" id="SSF49354">
    <property type="entry name" value="PapD-like"/>
    <property type="match status" value="1"/>
</dbReference>
<evidence type="ECO:0000256" key="1">
    <source>
        <dbReference type="SAM" id="SignalP"/>
    </source>
</evidence>